<evidence type="ECO:0000313" key="6">
    <source>
        <dbReference type="EMBL" id="MBB4081148.1"/>
    </source>
</evidence>
<evidence type="ECO:0000256" key="2">
    <source>
        <dbReference type="ARBA" id="ARBA00022649"/>
    </source>
</evidence>
<dbReference type="InterPro" id="IPR051813">
    <property type="entry name" value="HepT_RNase_toxin"/>
</dbReference>
<evidence type="ECO:0000256" key="3">
    <source>
        <dbReference type="ARBA" id="ARBA00022722"/>
    </source>
</evidence>
<dbReference type="Proteomes" id="UP000576209">
    <property type="component" value="Unassembled WGS sequence"/>
</dbReference>
<dbReference type="Pfam" id="PF01934">
    <property type="entry name" value="HepT-like"/>
    <property type="match status" value="1"/>
</dbReference>
<dbReference type="PANTHER" id="PTHR34139:SF1">
    <property type="entry name" value="RNASE MJ1380-RELATED"/>
    <property type="match status" value="1"/>
</dbReference>
<dbReference type="GO" id="GO:0004540">
    <property type="term" value="F:RNA nuclease activity"/>
    <property type="evidence" value="ECO:0007669"/>
    <property type="project" value="InterPro"/>
</dbReference>
<dbReference type="RefSeq" id="WP_183497373.1">
    <property type="nucleotide sequence ID" value="NZ_JACIFF010000018.1"/>
</dbReference>
<comment type="caution">
    <text evidence="6">The sequence shown here is derived from an EMBL/GenBank/DDBJ whole genome shotgun (WGS) entry which is preliminary data.</text>
</comment>
<gene>
    <name evidence="6" type="ORF">GGR28_003796</name>
</gene>
<proteinExistence type="predicted"/>
<dbReference type="PANTHER" id="PTHR34139">
    <property type="entry name" value="UPF0331 PROTEIN MJ0127"/>
    <property type="match status" value="1"/>
</dbReference>
<dbReference type="GO" id="GO:0110001">
    <property type="term" value="C:toxin-antitoxin complex"/>
    <property type="evidence" value="ECO:0007669"/>
    <property type="project" value="InterPro"/>
</dbReference>
<reference evidence="6 7" key="1">
    <citation type="submission" date="2020-08" db="EMBL/GenBank/DDBJ databases">
        <title>Genomic Encyclopedia of Type Strains, Phase IV (KMG-IV): sequencing the most valuable type-strain genomes for metagenomic binning, comparative biology and taxonomic classification.</title>
        <authorList>
            <person name="Goeker M."/>
        </authorList>
    </citation>
    <scope>NUCLEOTIDE SEQUENCE [LARGE SCALE GENOMIC DNA]</scope>
    <source>
        <strain evidence="6 7">DSM 105137</strain>
    </source>
</reference>
<keyword evidence="4" id="KW-0547">Nucleotide-binding</keyword>
<keyword evidence="1" id="KW-0597">Phosphoprotein</keyword>
<sequence length="140" mass="16536">MYSGKNVAYILTSLEAIEKIKIYTQDIQSAEDLFDRDDQLIYNACLTLLMTLGEEVNKINEELKEQHSEMPWQSIKGMRNRIAHDYRGLDPTIPYNTIKQYIDPLKQCLILMLDQVDYPASKLNEILKSRYYKHLQYLKK</sequence>
<keyword evidence="5" id="KW-0378">Hydrolase</keyword>
<dbReference type="GO" id="GO:0000166">
    <property type="term" value="F:nucleotide binding"/>
    <property type="evidence" value="ECO:0007669"/>
    <property type="project" value="UniProtKB-KW"/>
</dbReference>
<keyword evidence="3" id="KW-0540">Nuclease</keyword>
<dbReference type="InterPro" id="IPR008201">
    <property type="entry name" value="HepT-like"/>
</dbReference>
<name>A0A840EGY8_9BACT</name>
<evidence type="ECO:0000256" key="4">
    <source>
        <dbReference type="ARBA" id="ARBA00022741"/>
    </source>
</evidence>
<evidence type="ECO:0000313" key="7">
    <source>
        <dbReference type="Proteomes" id="UP000576209"/>
    </source>
</evidence>
<evidence type="ECO:0000256" key="5">
    <source>
        <dbReference type="ARBA" id="ARBA00022801"/>
    </source>
</evidence>
<keyword evidence="7" id="KW-1185">Reference proteome</keyword>
<keyword evidence="2" id="KW-1277">Toxin-antitoxin system</keyword>
<dbReference type="EMBL" id="JACIFF010000018">
    <property type="protein sequence ID" value="MBB4081148.1"/>
    <property type="molecule type" value="Genomic_DNA"/>
</dbReference>
<organism evidence="6 7">
    <name type="scientific">Neolewinella aquimaris</name>
    <dbReference type="NCBI Taxonomy" id="1835722"/>
    <lineage>
        <taxon>Bacteria</taxon>
        <taxon>Pseudomonadati</taxon>
        <taxon>Bacteroidota</taxon>
        <taxon>Saprospiria</taxon>
        <taxon>Saprospirales</taxon>
        <taxon>Lewinellaceae</taxon>
        <taxon>Neolewinella</taxon>
    </lineage>
</organism>
<protein>
    <submittedName>
        <fullName evidence="6">Uncharacterized protein with HEPN domain</fullName>
    </submittedName>
</protein>
<dbReference type="AlphaFoldDB" id="A0A840EGY8"/>
<evidence type="ECO:0000256" key="1">
    <source>
        <dbReference type="ARBA" id="ARBA00022553"/>
    </source>
</evidence>
<dbReference type="GO" id="GO:0016787">
    <property type="term" value="F:hydrolase activity"/>
    <property type="evidence" value="ECO:0007669"/>
    <property type="project" value="UniProtKB-KW"/>
</dbReference>
<accession>A0A840EGY8</accession>